<protein>
    <submittedName>
        <fullName evidence="1">Uncharacterized protein</fullName>
    </submittedName>
</protein>
<organism evidence="1 2">
    <name type="scientific">Deinococcus cellulosilyticus (strain DSM 18568 / NBRC 106333 / KACC 11606 / 5516J-15)</name>
    <dbReference type="NCBI Taxonomy" id="1223518"/>
    <lineage>
        <taxon>Bacteria</taxon>
        <taxon>Thermotogati</taxon>
        <taxon>Deinococcota</taxon>
        <taxon>Deinococci</taxon>
        <taxon>Deinococcales</taxon>
        <taxon>Deinococcaceae</taxon>
        <taxon>Deinococcus</taxon>
    </lineage>
</organism>
<name>A0A511NA77_DEIC1</name>
<keyword evidence="2" id="KW-1185">Reference proteome</keyword>
<proteinExistence type="predicted"/>
<evidence type="ECO:0000313" key="1">
    <source>
        <dbReference type="EMBL" id="GEM49436.1"/>
    </source>
</evidence>
<dbReference type="Proteomes" id="UP000321306">
    <property type="component" value="Unassembled WGS sequence"/>
</dbReference>
<accession>A0A511NA77</accession>
<evidence type="ECO:0000313" key="2">
    <source>
        <dbReference type="Proteomes" id="UP000321306"/>
    </source>
</evidence>
<sequence>MYATVQQSQALKTQCVRGGPHSLTVPSHFPDGSEVTLDRLHQDIERIRQAFPDLHAEIQTADRGQHTFTFTTPKPLTLRHSEGRRFRMYARTVTRHTHKDLKVGVIVIRGLQRDVQESRPRLPRSDQKKLLFTLGPLRFYQ</sequence>
<comment type="caution">
    <text evidence="1">The sequence shown here is derived from an EMBL/GenBank/DDBJ whole genome shotgun (WGS) entry which is preliminary data.</text>
</comment>
<reference evidence="1 2" key="1">
    <citation type="submission" date="2019-07" db="EMBL/GenBank/DDBJ databases">
        <title>Whole genome shotgun sequence of Deinococcus cellulosilyticus NBRC 106333.</title>
        <authorList>
            <person name="Hosoyama A."/>
            <person name="Uohara A."/>
            <person name="Ohji S."/>
            <person name="Ichikawa N."/>
        </authorList>
    </citation>
    <scope>NUCLEOTIDE SEQUENCE [LARGE SCALE GENOMIC DNA]</scope>
    <source>
        <strain evidence="1 2">NBRC 106333</strain>
    </source>
</reference>
<dbReference type="AlphaFoldDB" id="A0A511NA77"/>
<gene>
    <name evidence="1" type="ORF">DC3_50710</name>
</gene>
<dbReference type="RefSeq" id="WP_146889996.1">
    <property type="nucleotide sequence ID" value="NZ_BJXB01000035.1"/>
</dbReference>
<dbReference type="EMBL" id="BJXB01000035">
    <property type="protein sequence ID" value="GEM49436.1"/>
    <property type="molecule type" value="Genomic_DNA"/>
</dbReference>